<organism evidence="16 17">
    <name type="scientific">Dokdonella soli</name>
    <dbReference type="NCBI Taxonomy" id="529810"/>
    <lineage>
        <taxon>Bacteria</taxon>
        <taxon>Pseudomonadati</taxon>
        <taxon>Pseudomonadota</taxon>
        <taxon>Gammaproteobacteria</taxon>
        <taxon>Lysobacterales</taxon>
        <taxon>Rhodanobacteraceae</taxon>
        <taxon>Dokdonella</taxon>
    </lineage>
</organism>
<evidence type="ECO:0000256" key="8">
    <source>
        <dbReference type="ARBA" id="ARBA00023136"/>
    </source>
</evidence>
<evidence type="ECO:0000313" key="17">
    <source>
        <dbReference type="Proteomes" id="UP001501523"/>
    </source>
</evidence>
<dbReference type="Gene3D" id="3.30.1370.120">
    <property type="match status" value="3"/>
</dbReference>
<dbReference type="Pfam" id="PF03958">
    <property type="entry name" value="Secretin_N"/>
    <property type="match status" value="3"/>
</dbReference>
<dbReference type="InterPro" id="IPR050810">
    <property type="entry name" value="Bact_Secretion_Sys_Channel"/>
</dbReference>
<evidence type="ECO:0000256" key="2">
    <source>
        <dbReference type="ARBA" id="ARBA00006980"/>
    </source>
</evidence>
<feature type="domain" description="GspD-like N0" evidence="15">
    <location>
        <begin position="57"/>
        <end position="126"/>
    </location>
</feature>
<feature type="chain" id="PRO_5046735463" evidence="12">
    <location>
        <begin position="35"/>
        <end position="702"/>
    </location>
</feature>
<feature type="domain" description="NolW-like" evidence="14">
    <location>
        <begin position="216"/>
        <end position="284"/>
    </location>
</feature>
<sequence>MSHLHNRGLSAMRRSFQPIIFGALCVACCATASAQTATAPDAQPPGHATTADGRHTLNMKDADIQALIATVSEITGKNFIVGPNVAGKVTVISARPMRPDEIYDVFLSVLRVHGFAAVPSGSMVKIVPEAMAQQDGGTGVGTTRASAADELVTQIVPVKHVSAAELVPILRPLMPQGGQLIAHASSNSLVVSDRAGNVERLVGIIQRIDTVSDAQVEVIPLVHASAAEMARTLTMLADDKTAQANGEAARVFADTRTNSILLAGAKNGRLRMRALIAHLDTPIESGGDTQVIYLHYANAKDLVPILQGVASTLSGVAPPTATKAGEGAGGGSVSPATIQAHAETNALVISAPPAIFRSLAAVVRQLDIRRNQVLIEAVIAEVSDQTASELGVQWQVSGNRHVIGGTNFSSSNSPGNNILSASQKPFGVGNGFNLGYLAGTITGPDGKPIAQLGALVSALRGDGKSNILSTPSVLTLDNQEAQIKVAQEVPFLTGQYTTNASATASGSTTPTNGITNPFQTIERKDVGLVLKVKPQINEGESVRLDIHQEVSSIAPTVSGAVDLVTNKRELTTSVLVKDDSLLVLGGLIDNQAKDNVQKVPALGDIPLLGNLFRYRTNSHTKSDLMVFLHPKILRDAATEAAVSSEKYNYMRTEQLQMRQEDWPITPRSQRPMLPEVHDFLASPTLDGDPGMRQPSKSAEPRQ</sequence>
<accession>A0ABP3UAB9</accession>
<evidence type="ECO:0000256" key="9">
    <source>
        <dbReference type="ARBA" id="ARBA00023237"/>
    </source>
</evidence>
<feature type="signal peptide" evidence="12">
    <location>
        <begin position="1"/>
        <end position="34"/>
    </location>
</feature>
<evidence type="ECO:0000256" key="12">
    <source>
        <dbReference type="SAM" id="SignalP"/>
    </source>
</evidence>
<evidence type="ECO:0000256" key="7">
    <source>
        <dbReference type="ARBA" id="ARBA00022927"/>
    </source>
</evidence>
<keyword evidence="5" id="KW-0812">Transmembrane</keyword>
<dbReference type="PRINTS" id="PR00811">
    <property type="entry name" value="BCTERIALGSPD"/>
</dbReference>
<dbReference type="InterPro" id="IPR004846">
    <property type="entry name" value="T2SS/T3SS_dom"/>
</dbReference>
<evidence type="ECO:0000256" key="4">
    <source>
        <dbReference type="ARBA" id="ARBA00022452"/>
    </source>
</evidence>
<keyword evidence="7" id="KW-0653">Protein transport</keyword>
<dbReference type="EMBL" id="BAAAEU010000032">
    <property type="protein sequence ID" value="GAA0725102.1"/>
    <property type="molecule type" value="Genomic_DNA"/>
</dbReference>
<evidence type="ECO:0000256" key="6">
    <source>
        <dbReference type="ARBA" id="ARBA00022729"/>
    </source>
</evidence>
<feature type="domain" description="NolW-like" evidence="14">
    <location>
        <begin position="289"/>
        <end position="372"/>
    </location>
</feature>
<name>A0ABP3UAB9_9GAMM</name>
<feature type="domain" description="Type II/III secretion system secretin-like" evidence="13">
    <location>
        <begin position="458"/>
        <end position="634"/>
    </location>
</feature>
<feature type="compositionally biased region" description="Low complexity" evidence="11">
    <location>
        <begin position="36"/>
        <end position="45"/>
    </location>
</feature>
<keyword evidence="9" id="KW-0998">Cell outer membrane</keyword>
<dbReference type="InterPro" id="IPR005644">
    <property type="entry name" value="NolW-like"/>
</dbReference>
<dbReference type="Pfam" id="PF21305">
    <property type="entry name" value="type_II_gspD_N0"/>
    <property type="match status" value="1"/>
</dbReference>
<dbReference type="NCBIfam" id="TIGR02517">
    <property type="entry name" value="type_II_gspD"/>
    <property type="match status" value="1"/>
</dbReference>
<evidence type="ECO:0000256" key="5">
    <source>
        <dbReference type="ARBA" id="ARBA00022692"/>
    </source>
</evidence>
<dbReference type="InterPro" id="IPR038591">
    <property type="entry name" value="NolW-like_sf"/>
</dbReference>
<dbReference type="Pfam" id="PF00263">
    <property type="entry name" value="Secretin"/>
    <property type="match status" value="1"/>
</dbReference>
<keyword evidence="17" id="KW-1185">Reference proteome</keyword>
<dbReference type="PANTHER" id="PTHR30332">
    <property type="entry name" value="PROBABLE GENERAL SECRETION PATHWAY PROTEIN D"/>
    <property type="match status" value="1"/>
</dbReference>
<protein>
    <submittedName>
        <fullName evidence="16">Type II secretion system secretin GspD</fullName>
    </submittedName>
</protein>
<keyword evidence="3 10" id="KW-0813">Transport</keyword>
<keyword evidence="6 12" id="KW-0732">Signal</keyword>
<keyword evidence="8" id="KW-0472">Membrane</keyword>
<proteinExistence type="inferred from homology"/>
<reference evidence="17" key="1">
    <citation type="journal article" date="2019" name="Int. J. Syst. Evol. Microbiol.">
        <title>The Global Catalogue of Microorganisms (GCM) 10K type strain sequencing project: providing services to taxonomists for standard genome sequencing and annotation.</title>
        <authorList>
            <consortium name="The Broad Institute Genomics Platform"/>
            <consortium name="The Broad Institute Genome Sequencing Center for Infectious Disease"/>
            <person name="Wu L."/>
            <person name="Ma J."/>
        </authorList>
    </citation>
    <scope>NUCLEOTIDE SEQUENCE [LARGE SCALE GENOMIC DNA]</scope>
    <source>
        <strain evidence="17">JCM 15421</strain>
    </source>
</reference>
<keyword evidence="4" id="KW-1134">Transmembrane beta strand</keyword>
<evidence type="ECO:0000259" key="14">
    <source>
        <dbReference type="Pfam" id="PF03958"/>
    </source>
</evidence>
<dbReference type="InterPro" id="IPR013356">
    <property type="entry name" value="T2SS_GspD"/>
</dbReference>
<comment type="caution">
    <text evidence="16">The sequence shown here is derived from an EMBL/GenBank/DDBJ whole genome shotgun (WGS) entry which is preliminary data.</text>
</comment>
<gene>
    <name evidence="16" type="primary">gspD_2</name>
    <name evidence="16" type="ORF">GCM10009105_38330</name>
</gene>
<feature type="domain" description="NolW-like" evidence="14">
    <location>
        <begin position="153"/>
        <end position="210"/>
    </location>
</feature>
<feature type="region of interest" description="Disordered" evidence="11">
    <location>
        <begin position="36"/>
        <end position="55"/>
    </location>
</feature>
<evidence type="ECO:0000259" key="13">
    <source>
        <dbReference type="Pfam" id="PF00263"/>
    </source>
</evidence>
<evidence type="ECO:0000313" key="16">
    <source>
        <dbReference type="EMBL" id="GAA0725102.1"/>
    </source>
</evidence>
<dbReference type="InterPro" id="IPR001775">
    <property type="entry name" value="GspD/PilQ"/>
</dbReference>
<evidence type="ECO:0000256" key="3">
    <source>
        <dbReference type="ARBA" id="ARBA00022448"/>
    </source>
</evidence>
<dbReference type="PANTHER" id="PTHR30332:SF24">
    <property type="entry name" value="SECRETIN GSPD-RELATED"/>
    <property type="match status" value="1"/>
</dbReference>
<comment type="subcellular location">
    <subcellularLocation>
        <location evidence="1 10">Cell outer membrane</location>
    </subcellularLocation>
</comment>
<comment type="similarity">
    <text evidence="2">Belongs to the bacterial secretin family. GSP D subfamily.</text>
</comment>
<dbReference type="InterPro" id="IPR049371">
    <property type="entry name" value="GspD-like_N0"/>
</dbReference>
<evidence type="ECO:0000256" key="10">
    <source>
        <dbReference type="RuleBase" id="RU004004"/>
    </source>
</evidence>
<evidence type="ECO:0000256" key="11">
    <source>
        <dbReference type="SAM" id="MobiDB-lite"/>
    </source>
</evidence>
<feature type="region of interest" description="Disordered" evidence="11">
    <location>
        <begin position="665"/>
        <end position="702"/>
    </location>
</feature>
<dbReference type="Proteomes" id="UP001501523">
    <property type="component" value="Unassembled WGS sequence"/>
</dbReference>
<evidence type="ECO:0000259" key="15">
    <source>
        <dbReference type="Pfam" id="PF21305"/>
    </source>
</evidence>
<evidence type="ECO:0000256" key="1">
    <source>
        <dbReference type="ARBA" id="ARBA00004442"/>
    </source>
</evidence>